<gene>
    <name evidence="2" type="ORF">ACFSDA_03410</name>
</gene>
<proteinExistence type="predicted"/>
<reference evidence="3" key="1">
    <citation type="journal article" date="2019" name="Int. J. Syst. Evol. Microbiol.">
        <title>The Global Catalogue of Microorganisms (GCM) 10K type strain sequencing project: providing services to taxonomists for standard genome sequencing and annotation.</title>
        <authorList>
            <consortium name="The Broad Institute Genomics Platform"/>
            <consortium name="The Broad Institute Genome Sequencing Center for Infectious Disease"/>
            <person name="Wu L."/>
            <person name="Ma J."/>
        </authorList>
    </citation>
    <scope>NUCLEOTIDE SEQUENCE [LARGE SCALE GENOMIC DNA]</scope>
    <source>
        <strain evidence="3">JCM 11650</strain>
    </source>
</reference>
<feature type="region of interest" description="Disordered" evidence="1">
    <location>
        <begin position="1"/>
        <end position="68"/>
    </location>
</feature>
<protein>
    <recommendedName>
        <fullName evidence="4">Multidrug transporter</fullName>
    </recommendedName>
</protein>
<dbReference type="RefSeq" id="WP_343903552.1">
    <property type="nucleotide sequence ID" value="NZ_BAAAIS010000002.1"/>
</dbReference>
<evidence type="ECO:0000256" key="1">
    <source>
        <dbReference type="SAM" id="MobiDB-lite"/>
    </source>
</evidence>
<evidence type="ECO:0008006" key="4">
    <source>
        <dbReference type="Google" id="ProtNLM"/>
    </source>
</evidence>
<organism evidence="2 3">
    <name type="scientific">Brachybacterium rhamnosum</name>
    <dbReference type="NCBI Taxonomy" id="173361"/>
    <lineage>
        <taxon>Bacteria</taxon>
        <taxon>Bacillati</taxon>
        <taxon>Actinomycetota</taxon>
        <taxon>Actinomycetes</taxon>
        <taxon>Micrococcales</taxon>
        <taxon>Dermabacteraceae</taxon>
        <taxon>Brachybacterium</taxon>
    </lineage>
</organism>
<dbReference type="Proteomes" id="UP001597280">
    <property type="component" value="Unassembled WGS sequence"/>
</dbReference>
<evidence type="ECO:0000313" key="2">
    <source>
        <dbReference type="EMBL" id="MFD1834115.1"/>
    </source>
</evidence>
<feature type="compositionally biased region" description="Basic and acidic residues" evidence="1">
    <location>
        <begin position="7"/>
        <end position="52"/>
    </location>
</feature>
<sequence length="68" mass="7307">MTSTPMHHPDDDTRPVPEDQGTAHRDEHSTADPVDEETKRLSEAEAAQHDGPAEAQDTDAAESGGYGH</sequence>
<keyword evidence="3" id="KW-1185">Reference proteome</keyword>
<comment type="caution">
    <text evidence="2">The sequence shown here is derived from an EMBL/GenBank/DDBJ whole genome shotgun (WGS) entry which is preliminary data.</text>
</comment>
<evidence type="ECO:0000313" key="3">
    <source>
        <dbReference type="Proteomes" id="UP001597280"/>
    </source>
</evidence>
<accession>A0ABW4PWF0</accession>
<dbReference type="EMBL" id="JBHUFL010000002">
    <property type="protein sequence ID" value="MFD1834115.1"/>
    <property type="molecule type" value="Genomic_DNA"/>
</dbReference>
<name>A0ABW4PWF0_9MICO</name>